<dbReference type="InterPro" id="IPR027417">
    <property type="entry name" value="P-loop_NTPase"/>
</dbReference>
<comment type="caution">
    <text evidence="1">The sequence shown here is derived from an EMBL/GenBank/DDBJ whole genome shotgun (WGS) entry which is preliminary data.</text>
</comment>
<evidence type="ECO:0000313" key="1">
    <source>
        <dbReference type="EMBL" id="GAA1963059.1"/>
    </source>
</evidence>
<sequence length="183" mass="19609">MRIVVSGTHASGKTTLIDDVLGAHPEFERLGDPFELVDDALDEPDASTFFEQLVSSARRIPTTDAAGRSIIAERGPIDFLAYLSALDALRRAGRSSSLFARGLDLTAAAMQHVDLLVVLPLHHRDDLPVGDDEDLELRAAMDEALLELVDDPDLVGESTAVIEVSGDRAARLAAVERALADLA</sequence>
<keyword evidence="2" id="KW-1185">Reference proteome</keyword>
<name>A0ABN2R496_9MICO</name>
<dbReference type="SUPFAM" id="SSF52540">
    <property type="entry name" value="P-loop containing nucleoside triphosphate hydrolases"/>
    <property type="match status" value="1"/>
</dbReference>
<evidence type="ECO:0000313" key="2">
    <source>
        <dbReference type="Proteomes" id="UP001499954"/>
    </source>
</evidence>
<reference evidence="1 2" key="1">
    <citation type="journal article" date="2019" name="Int. J. Syst. Evol. Microbiol.">
        <title>The Global Catalogue of Microorganisms (GCM) 10K type strain sequencing project: providing services to taxonomists for standard genome sequencing and annotation.</title>
        <authorList>
            <consortium name="The Broad Institute Genomics Platform"/>
            <consortium name="The Broad Institute Genome Sequencing Center for Infectious Disease"/>
            <person name="Wu L."/>
            <person name="Ma J."/>
        </authorList>
    </citation>
    <scope>NUCLEOTIDE SEQUENCE [LARGE SCALE GENOMIC DNA]</scope>
    <source>
        <strain evidence="1 2">JCM 13584</strain>
    </source>
</reference>
<dbReference type="EMBL" id="BAAAMK010000009">
    <property type="protein sequence ID" value="GAA1963059.1"/>
    <property type="molecule type" value="Genomic_DNA"/>
</dbReference>
<dbReference type="Gene3D" id="3.40.50.300">
    <property type="entry name" value="P-loop containing nucleotide triphosphate hydrolases"/>
    <property type="match status" value="1"/>
</dbReference>
<protein>
    <recommendedName>
        <fullName evidence="3">NadR/Ttd14 AAA domain-containing protein</fullName>
    </recommendedName>
</protein>
<evidence type="ECO:0008006" key="3">
    <source>
        <dbReference type="Google" id="ProtNLM"/>
    </source>
</evidence>
<dbReference type="RefSeq" id="WP_157415773.1">
    <property type="nucleotide sequence ID" value="NZ_BAAAMK010000009.1"/>
</dbReference>
<proteinExistence type="predicted"/>
<dbReference type="Proteomes" id="UP001499954">
    <property type="component" value="Unassembled WGS sequence"/>
</dbReference>
<organism evidence="1 2">
    <name type="scientific">Agromyces allii</name>
    <dbReference type="NCBI Taxonomy" id="393607"/>
    <lineage>
        <taxon>Bacteria</taxon>
        <taxon>Bacillati</taxon>
        <taxon>Actinomycetota</taxon>
        <taxon>Actinomycetes</taxon>
        <taxon>Micrococcales</taxon>
        <taxon>Microbacteriaceae</taxon>
        <taxon>Agromyces</taxon>
    </lineage>
</organism>
<gene>
    <name evidence="1" type="ORF">GCM10009717_32290</name>
</gene>
<accession>A0ABN2R496</accession>